<dbReference type="InterPro" id="IPR004518">
    <property type="entry name" value="MazG-like_dom"/>
</dbReference>
<dbReference type="InterPro" id="IPR048011">
    <property type="entry name" value="NTP-PPase_MazG-like_C"/>
</dbReference>
<dbReference type="Gene3D" id="1.10.287.1080">
    <property type="entry name" value="MazG-like"/>
    <property type="match status" value="2"/>
</dbReference>
<dbReference type="PANTHER" id="PTHR30522:SF0">
    <property type="entry name" value="NUCLEOSIDE TRIPHOSPHATE PYROPHOSPHOHYDROLASE"/>
    <property type="match status" value="1"/>
</dbReference>
<sequence>MTDKPAYNLDDLIQLMDRLRDPETGCPWDIKQTFDTIVPHTLEEAYEVAEAIANQDWDELKKELGDFIFQAIFYSKLADEKGWFDFHDVIDGLVTKMLRRHPHVFPNGKLHSVSGDSDHGEEQASDNQLTDEVLHQQWDAIKAQERETGSKDQTSAPSAMDNITDGLPGLIKAWKLQKKAAKVGFDWDDLVGVKAQLISELKEVEEATDPDHIEEEIGDLLFCCVNLARHHGVHPETALIKANLKFEQRFRSMERLASERNQEFSVLGLQEKDLLWQDVKQQEREK</sequence>
<dbReference type="PANTHER" id="PTHR30522">
    <property type="entry name" value="NUCLEOSIDE TRIPHOSPHATE PYROPHOSPHOHYDROLASE"/>
    <property type="match status" value="1"/>
</dbReference>
<feature type="region of interest" description="Disordered" evidence="1">
    <location>
        <begin position="109"/>
        <end position="128"/>
    </location>
</feature>
<dbReference type="InterPro" id="IPR011551">
    <property type="entry name" value="NTP_PyrPHydrolase_MazG"/>
</dbReference>
<organism evidence="3 4">
    <name type="scientific">Litoribrevibacter euphylliae</name>
    <dbReference type="NCBI Taxonomy" id="1834034"/>
    <lineage>
        <taxon>Bacteria</taxon>
        <taxon>Pseudomonadati</taxon>
        <taxon>Pseudomonadota</taxon>
        <taxon>Gammaproteobacteria</taxon>
        <taxon>Oceanospirillales</taxon>
        <taxon>Oceanospirillaceae</taxon>
        <taxon>Litoribrevibacter</taxon>
    </lineage>
</organism>
<dbReference type="NCBIfam" id="NF007113">
    <property type="entry name" value="PRK09562.1"/>
    <property type="match status" value="1"/>
</dbReference>
<evidence type="ECO:0000256" key="1">
    <source>
        <dbReference type="SAM" id="MobiDB-lite"/>
    </source>
</evidence>
<dbReference type="CDD" id="cd11528">
    <property type="entry name" value="NTP-PPase_MazG_Nterm"/>
    <property type="match status" value="1"/>
</dbReference>
<dbReference type="EMBL" id="JBHRSZ010000002">
    <property type="protein sequence ID" value="MFC3150482.1"/>
    <property type="molecule type" value="Genomic_DNA"/>
</dbReference>
<dbReference type="InterPro" id="IPR048015">
    <property type="entry name" value="NTP-PPase_MazG-like_N"/>
</dbReference>
<comment type="caution">
    <text evidence="3">The sequence shown here is derived from an EMBL/GenBank/DDBJ whole genome shotgun (WGS) entry which is preliminary data.</text>
</comment>
<proteinExistence type="predicted"/>
<dbReference type="Pfam" id="PF03819">
    <property type="entry name" value="MazG"/>
    <property type="match status" value="2"/>
</dbReference>
<keyword evidence="3" id="KW-0378">Hydrolase</keyword>
<name>A0ABV7H9S7_9GAMM</name>
<feature type="domain" description="NTP pyrophosphohydrolase MazG-like" evidence="2">
    <location>
        <begin position="32"/>
        <end position="105"/>
    </location>
</feature>
<dbReference type="GO" id="GO:0047429">
    <property type="term" value="F:nucleoside triphosphate diphosphatase activity"/>
    <property type="evidence" value="ECO:0007669"/>
    <property type="project" value="UniProtKB-EC"/>
</dbReference>
<evidence type="ECO:0000313" key="3">
    <source>
        <dbReference type="EMBL" id="MFC3150482.1"/>
    </source>
</evidence>
<dbReference type="CDD" id="cd11529">
    <property type="entry name" value="NTP-PPase_MazG_Cterm"/>
    <property type="match status" value="1"/>
</dbReference>
<feature type="domain" description="NTP pyrophosphohydrolase MazG-like" evidence="2">
    <location>
        <begin position="195"/>
        <end position="249"/>
    </location>
</feature>
<dbReference type="EC" id="3.6.1.9" evidence="3"/>
<gene>
    <name evidence="3" type="primary">mazG</name>
    <name evidence="3" type="ORF">ACFOEK_05560</name>
</gene>
<dbReference type="RefSeq" id="WP_386717357.1">
    <property type="nucleotide sequence ID" value="NZ_JBHRSZ010000002.1"/>
</dbReference>
<protein>
    <submittedName>
        <fullName evidence="3">Nucleoside triphosphate pyrophosphohydrolase</fullName>
        <ecNumber evidence="3">3.6.1.9</ecNumber>
    </submittedName>
</protein>
<keyword evidence="4" id="KW-1185">Reference proteome</keyword>
<dbReference type="NCBIfam" id="TIGR00444">
    <property type="entry name" value="mazG"/>
    <property type="match status" value="1"/>
</dbReference>
<dbReference type="SUPFAM" id="SSF101386">
    <property type="entry name" value="all-alpha NTP pyrophosphatases"/>
    <property type="match status" value="2"/>
</dbReference>
<accession>A0ABV7H9S7</accession>
<dbReference type="Proteomes" id="UP001595476">
    <property type="component" value="Unassembled WGS sequence"/>
</dbReference>
<reference evidence="4" key="1">
    <citation type="journal article" date="2019" name="Int. J. Syst. Evol. Microbiol.">
        <title>The Global Catalogue of Microorganisms (GCM) 10K type strain sequencing project: providing services to taxonomists for standard genome sequencing and annotation.</title>
        <authorList>
            <consortium name="The Broad Institute Genomics Platform"/>
            <consortium name="The Broad Institute Genome Sequencing Center for Infectious Disease"/>
            <person name="Wu L."/>
            <person name="Ma J."/>
        </authorList>
    </citation>
    <scope>NUCLEOTIDE SEQUENCE [LARGE SCALE GENOMIC DNA]</scope>
    <source>
        <strain evidence="4">KCTC 52438</strain>
    </source>
</reference>
<evidence type="ECO:0000313" key="4">
    <source>
        <dbReference type="Proteomes" id="UP001595476"/>
    </source>
</evidence>
<evidence type="ECO:0000259" key="2">
    <source>
        <dbReference type="Pfam" id="PF03819"/>
    </source>
</evidence>